<sequence length="267" mass="29214">MFPYVNTGCEIMEENASEVVKSADRTLDLIELLASWGREMSHTEIAESLSIPKSSLTKLLRNLTVREYVRFVPETKGYRLGDAILKLAQQSNQLRSLVECAQPVLDEITAQTLESCALNQLRGDKTEVVATITSPQILVSHLRLGDLAPLYAVSGGKCILAFMPDSMRQEYLSNVKLEKFTPRTITSKKALAVELDEVRRTGAATSFEEYTVGIVGVGVPILSAAGFPLGSLNVAIPTVRYGPSVYSKAVAILQSSAERIRRQFSSS</sequence>
<dbReference type="Gene3D" id="3.30.450.40">
    <property type="match status" value="1"/>
</dbReference>
<dbReference type="GO" id="GO:0045892">
    <property type="term" value="P:negative regulation of DNA-templated transcription"/>
    <property type="evidence" value="ECO:0007669"/>
    <property type="project" value="TreeGrafter"/>
</dbReference>
<dbReference type="InterPro" id="IPR029016">
    <property type="entry name" value="GAF-like_dom_sf"/>
</dbReference>
<gene>
    <name evidence="6" type="ORF">AWB69_08758</name>
</gene>
<dbReference type="SMART" id="SM00346">
    <property type="entry name" value="HTH_ICLR"/>
    <property type="match status" value="1"/>
</dbReference>
<feature type="domain" description="HTH iclR-type" evidence="4">
    <location>
        <begin position="20"/>
        <end position="82"/>
    </location>
</feature>
<reference evidence="6 7" key="1">
    <citation type="submission" date="2016-01" db="EMBL/GenBank/DDBJ databases">
        <authorList>
            <person name="Oliw E.H."/>
        </authorList>
    </citation>
    <scope>NUCLEOTIDE SEQUENCE [LARGE SCALE GENOMIC DNA]</scope>
    <source>
        <strain evidence="6">LMG 27134</strain>
    </source>
</reference>
<proteinExistence type="predicted"/>
<dbReference type="GO" id="GO:0003677">
    <property type="term" value="F:DNA binding"/>
    <property type="evidence" value="ECO:0007669"/>
    <property type="project" value="UniProtKB-KW"/>
</dbReference>
<evidence type="ECO:0000256" key="3">
    <source>
        <dbReference type="ARBA" id="ARBA00023163"/>
    </source>
</evidence>
<dbReference type="InterPro" id="IPR005471">
    <property type="entry name" value="Tscrpt_reg_IclR_N"/>
</dbReference>
<dbReference type="InterPro" id="IPR050707">
    <property type="entry name" value="HTH_MetabolicPath_Reg"/>
</dbReference>
<keyword evidence="2" id="KW-0238">DNA-binding</keyword>
<dbReference type="PANTHER" id="PTHR30136:SF24">
    <property type="entry name" value="HTH-TYPE TRANSCRIPTIONAL REPRESSOR ALLR"/>
    <property type="match status" value="1"/>
</dbReference>
<keyword evidence="1" id="KW-0805">Transcription regulation</keyword>
<dbReference type="InterPro" id="IPR036388">
    <property type="entry name" value="WH-like_DNA-bd_sf"/>
</dbReference>
<dbReference type="InterPro" id="IPR014757">
    <property type="entry name" value="Tscrpt_reg_IclR_C"/>
</dbReference>
<evidence type="ECO:0000259" key="4">
    <source>
        <dbReference type="PROSITE" id="PS51077"/>
    </source>
</evidence>
<dbReference type="PROSITE" id="PS51077">
    <property type="entry name" value="HTH_ICLR"/>
    <property type="match status" value="1"/>
</dbReference>
<dbReference type="SUPFAM" id="SSF55781">
    <property type="entry name" value="GAF domain-like"/>
    <property type="match status" value="1"/>
</dbReference>
<name>A0A158JUK0_9BURK</name>
<protein>
    <submittedName>
        <fullName evidence="6">IclR family transcriptional regulator</fullName>
    </submittedName>
</protein>
<dbReference type="Gene3D" id="1.10.10.10">
    <property type="entry name" value="Winged helix-like DNA-binding domain superfamily/Winged helix DNA-binding domain"/>
    <property type="match status" value="1"/>
</dbReference>
<dbReference type="PROSITE" id="PS51078">
    <property type="entry name" value="ICLR_ED"/>
    <property type="match status" value="1"/>
</dbReference>
<dbReference type="SUPFAM" id="SSF46785">
    <property type="entry name" value="Winged helix' DNA-binding domain"/>
    <property type="match status" value="1"/>
</dbReference>
<dbReference type="AlphaFoldDB" id="A0A158JUK0"/>
<organism evidence="6 7">
    <name type="scientific">Caballeronia udeis</name>
    <dbReference type="NCBI Taxonomy" id="1232866"/>
    <lineage>
        <taxon>Bacteria</taxon>
        <taxon>Pseudomonadati</taxon>
        <taxon>Pseudomonadota</taxon>
        <taxon>Betaproteobacteria</taxon>
        <taxon>Burkholderiales</taxon>
        <taxon>Burkholderiaceae</taxon>
        <taxon>Caballeronia</taxon>
    </lineage>
</organism>
<dbReference type="EMBL" id="FCOK02000119">
    <property type="protein sequence ID" value="SAL72153.1"/>
    <property type="molecule type" value="Genomic_DNA"/>
</dbReference>
<dbReference type="Proteomes" id="UP000054683">
    <property type="component" value="Unassembled WGS sequence"/>
</dbReference>
<evidence type="ECO:0000313" key="7">
    <source>
        <dbReference type="Proteomes" id="UP000054683"/>
    </source>
</evidence>
<feature type="domain" description="IclR-ED" evidence="5">
    <location>
        <begin position="83"/>
        <end position="266"/>
    </location>
</feature>
<dbReference type="PANTHER" id="PTHR30136">
    <property type="entry name" value="HELIX-TURN-HELIX TRANSCRIPTIONAL REGULATOR, ICLR FAMILY"/>
    <property type="match status" value="1"/>
</dbReference>
<dbReference type="GO" id="GO:0003700">
    <property type="term" value="F:DNA-binding transcription factor activity"/>
    <property type="evidence" value="ECO:0007669"/>
    <property type="project" value="TreeGrafter"/>
</dbReference>
<dbReference type="InterPro" id="IPR036390">
    <property type="entry name" value="WH_DNA-bd_sf"/>
</dbReference>
<evidence type="ECO:0000313" key="6">
    <source>
        <dbReference type="EMBL" id="SAL72153.1"/>
    </source>
</evidence>
<dbReference type="Pfam" id="PF01614">
    <property type="entry name" value="IclR_C"/>
    <property type="match status" value="1"/>
</dbReference>
<evidence type="ECO:0000256" key="1">
    <source>
        <dbReference type="ARBA" id="ARBA00023015"/>
    </source>
</evidence>
<evidence type="ECO:0000259" key="5">
    <source>
        <dbReference type="PROSITE" id="PS51078"/>
    </source>
</evidence>
<accession>A0A158JUK0</accession>
<keyword evidence="3" id="KW-0804">Transcription</keyword>
<evidence type="ECO:0000256" key="2">
    <source>
        <dbReference type="ARBA" id="ARBA00023125"/>
    </source>
</evidence>
<dbReference type="Pfam" id="PF09339">
    <property type="entry name" value="HTH_IclR"/>
    <property type="match status" value="1"/>
</dbReference>